<dbReference type="Gene3D" id="2.40.50.140">
    <property type="entry name" value="Nucleic acid-binding proteins"/>
    <property type="match status" value="1"/>
</dbReference>
<evidence type="ECO:0000256" key="4">
    <source>
        <dbReference type="ARBA" id="ARBA00023136"/>
    </source>
</evidence>
<dbReference type="AlphaFoldDB" id="A0A1Q1LSI4"/>
<dbReference type="InterPro" id="IPR002810">
    <property type="entry name" value="NfeD-like_C"/>
</dbReference>
<feature type="transmembrane region" description="Helical" evidence="5">
    <location>
        <begin position="51"/>
        <end position="72"/>
    </location>
</feature>
<dbReference type="EMBL" id="RDOM01000071">
    <property type="protein sequence ID" value="MBF4273840.1"/>
    <property type="molecule type" value="Genomic_DNA"/>
</dbReference>
<accession>A0A1Q1LSI4</accession>
<comment type="subcellular location">
    <subcellularLocation>
        <location evidence="1">Membrane</location>
        <topology evidence="1">Multi-pass membrane protein</topology>
    </subcellularLocation>
</comment>
<evidence type="ECO:0000313" key="7">
    <source>
        <dbReference type="EMBL" id="AZS25758.1"/>
    </source>
</evidence>
<evidence type="ECO:0000313" key="12">
    <source>
        <dbReference type="Proteomes" id="UP000786185"/>
    </source>
</evidence>
<keyword evidence="3 5" id="KW-1133">Transmembrane helix</keyword>
<keyword evidence="4 5" id="KW-0472">Membrane</keyword>
<evidence type="ECO:0000256" key="2">
    <source>
        <dbReference type="ARBA" id="ARBA00022692"/>
    </source>
</evidence>
<keyword evidence="2 5" id="KW-0812">Transmembrane</keyword>
<dbReference type="InterPro" id="IPR052165">
    <property type="entry name" value="Membrane_assoc_protease"/>
</dbReference>
<evidence type="ECO:0000256" key="3">
    <source>
        <dbReference type="ARBA" id="ARBA00022989"/>
    </source>
</evidence>
<proteinExistence type="predicted"/>
<evidence type="ECO:0000256" key="5">
    <source>
        <dbReference type="SAM" id="Phobius"/>
    </source>
</evidence>
<dbReference type="RefSeq" id="WP_013857315.1">
    <property type="nucleotide sequence ID" value="NZ_CP011464.1"/>
</dbReference>
<sequence length="155" mass="17736">MIELIQQMNYWHWLALGLVLVALELLGTAGYFLWLGISALIVGLIFAMLPISWQLQWMAFASLSLVTTWLWWRKQFKSDHDGDETRDLNQKQKQLIGQTARLKESVQEGATFRLQLGDTTWTAKCQQNLEADVVVKVVDVEGIVLIVEPKESQPH</sequence>
<dbReference type="EMBL" id="CP034672">
    <property type="protein sequence ID" value="AZS25758.1"/>
    <property type="molecule type" value="Genomic_DNA"/>
</dbReference>
<dbReference type="GO" id="GO:0005886">
    <property type="term" value="C:plasma membrane"/>
    <property type="evidence" value="ECO:0007669"/>
    <property type="project" value="TreeGrafter"/>
</dbReference>
<dbReference type="InterPro" id="IPR012340">
    <property type="entry name" value="NA-bd_OB-fold"/>
</dbReference>
<evidence type="ECO:0000259" key="6">
    <source>
        <dbReference type="Pfam" id="PF01957"/>
    </source>
</evidence>
<feature type="domain" description="NfeD-like C-terminal" evidence="6">
    <location>
        <begin position="93"/>
        <end position="149"/>
    </location>
</feature>
<name>A0A1Q1LSI4_VIBAN</name>
<reference evidence="7 10" key="1">
    <citation type="submission" date="2018-12" db="EMBL/GenBank/DDBJ databases">
        <title>Characterization and Draft Genome of Vibrio anguillarum J360 Marine Pathogen Isolated from an Outbreak in Lumpfish (Cyclopterus lumpus).</title>
        <authorList>
            <person name="Vasquez J.I."/>
            <person name="Cao T."/>
            <person name="Chakraborty S."/>
            <person name="Gnanagobal H."/>
            <person name="Wescot J."/>
            <person name="Boyce D."/>
            <person name="Santander J."/>
        </authorList>
    </citation>
    <scope>NUCLEOTIDE SEQUENCE [LARGE SCALE GENOMIC DNA]</scope>
    <source>
        <strain evidence="7 10">J360</strain>
    </source>
</reference>
<dbReference type="PANTHER" id="PTHR33507">
    <property type="entry name" value="INNER MEMBRANE PROTEIN YBBJ"/>
    <property type="match status" value="1"/>
</dbReference>
<evidence type="ECO:0000313" key="10">
    <source>
        <dbReference type="Proteomes" id="UP000256923"/>
    </source>
</evidence>
<organism evidence="9 12">
    <name type="scientific">Vibrio anguillarum</name>
    <name type="common">Listonella anguillarum</name>
    <dbReference type="NCBI Taxonomy" id="55601"/>
    <lineage>
        <taxon>Bacteria</taxon>
        <taxon>Pseudomonadati</taxon>
        <taxon>Pseudomonadota</taxon>
        <taxon>Gammaproteobacteria</taxon>
        <taxon>Vibrionales</taxon>
        <taxon>Vibrionaceae</taxon>
        <taxon>Vibrio</taxon>
    </lineage>
</organism>
<dbReference type="PANTHER" id="PTHR33507:SF3">
    <property type="entry name" value="INNER MEMBRANE PROTEIN YBBJ"/>
    <property type="match status" value="1"/>
</dbReference>
<dbReference type="Proteomes" id="UP000786185">
    <property type="component" value="Unassembled WGS sequence"/>
</dbReference>
<evidence type="ECO:0000313" key="11">
    <source>
        <dbReference type="Proteomes" id="UP000722957"/>
    </source>
</evidence>
<dbReference type="Pfam" id="PF01957">
    <property type="entry name" value="NfeD"/>
    <property type="match status" value="1"/>
</dbReference>
<protein>
    <submittedName>
        <fullName evidence="9">NfeD family protein</fullName>
    </submittedName>
</protein>
<dbReference type="Proteomes" id="UP000722957">
    <property type="component" value="Unassembled WGS sequence"/>
</dbReference>
<evidence type="ECO:0000313" key="8">
    <source>
        <dbReference type="EMBL" id="MBF4273840.1"/>
    </source>
</evidence>
<dbReference type="Proteomes" id="UP000256923">
    <property type="component" value="Chromosome 1"/>
</dbReference>
<reference evidence="9 11" key="2">
    <citation type="journal article" date="2021" name="PeerJ">
        <title>Analysis of 44 Vibrio anguillarum genomes reveals high genetic diversity.</title>
        <authorList>
            <person name="Hansen M.J."/>
            <person name="Dalsgaard I."/>
        </authorList>
    </citation>
    <scope>NUCLEOTIDE SEQUENCE</scope>
    <source>
        <strain evidence="8 11">17-16730-2A</strain>
        <strain evidence="9">850617-1/1</strain>
    </source>
</reference>
<feature type="transmembrane region" description="Helical" evidence="5">
    <location>
        <begin position="12"/>
        <end position="45"/>
    </location>
</feature>
<dbReference type="OMA" id="FWDSAFW"/>
<gene>
    <name evidence="7" type="ORF">DYL72_12510</name>
    <name evidence="8" type="ORF">EAY07_17770</name>
    <name evidence="9" type="ORF">ERJ77_14685</name>
</gene>
<evidence type="ECO:0000313" key="9">
    <source>
        <dbReference type="EMBL" id="MBF4435746.1"/>
    </source>
</evidence>
<evidence type="ECO:0000256" key="1">
    <source>
        <dbReference type="ARBA" id="ARBA00004141"/>
    </source>
</evidence>
<dbReference type="EMBL" id="SCLC01000012">
    <property type="protein sequence ID" value="MBF4435746.1"/>
    <property type="molecule type" value="Genomic_DNA"/>
</dbReference>